<accession>A0A1B7X0I2</accession>
<proteinExistence type="predicted"/>
<dbReference type="AlphaFoldDB" id="A0A1B7X0I2"/>
<evidence type="ECO:0000313" key="1">
    <source>
        <dbReference type="EMBL" id="OBQ42865.1"/>
    </source>
</evidence>
<sequence>MSDLELTMMRRVGELKAEVERLNAVIESHKDAGLRILAMLDEERRLTKHLKSEVERLTKGGDAMADEIVGCFNAEGYDPADSDALTNWYAAKEGNGQP</sequence>
<dbReference type="Proteomes" id="UP000092093">
    <property type="component" value="Unassembled WGS sequence"/>
</dbReference>
<comment type="caution">
    <text evidence="1">The sequence shown here is derived from an EMBL/GenBank/DDBJ whole genome shotgun (WGS) entry which is preliminary data.</text>
</comment>
<reference evidence="1 2" key="1">
    <citation type="submission" date="2015-09" db="EMBL/GenBank/DDBJ databases">
        <title>Aphanizomenon flos-aquae WA102.</title>
        <authorList>
            <person name="Driscoll C."/>
        </authorList>
    </citation>
    <scope>NUCLEOTIDE SEQUENCE [LARGE SCALE GENOMIC DNA]</scope>
    <source>
        <strain evidence="1">WA102</strain>
    </source>
</reference>
<dbReference type="EMBL" id="LJOW01000081">
    <property type="protein sequence ID" value="OBQ42865.1"/>
    <property type="molecule type" value="Genomic_DNA"/>
</dbReference>
<protein>
    <submittedName>
        <fullName evidence="1">Uncharacterized protein</fullName>
    </submittedName>
</protein>
<evidence type="ECO:0000313" key="2">
    <source>
        <dbReference type="Proteomes" id="UP000092093"/>
    </source>
</evidence>
<name>A0A1B7X0I2_APHFL</name>
<organism evidence="1 2">
    <name type="scientific">Aphanizomenon flos-aquae WA102</name>
    <dbReference type="NCBI Taxonomy" id="1710896"/>
    <lineage>
        <taxon>Bacteria</taxon>
        <taxon>Bacillati</taxon>
        <taxon>Cyanobacteriota</taxon>
        <taxon>Cyanophyceae</taxon>
        <taxon>Nostocales</taxon>
        <taxon>Aphanizomenonaceae</taxon>
        <taxon>Aphanizomenon</taxon>
    </lineage>
</organism>
<gene>
    <name evidence="1" type="ORF">AN484_15365</name>
</gene>